<dbReference type="Proteomes" id="UP000006591">
    <property type="component" value="Chromosome 10"/>
</dbReference>
<evidence type="ECO:0000256" key="1">
    <source>
        <dbReference type="SAM" id="MobiDB-lite"/>
    </source>
</evidence>
<feature type="region of interest" description="Disordered" evidence="1">
    <location>
        <begin position="1"/>
        <end position="26"/>
    </location>
</feature>
<reference evidence="2" key="2">
    <citation type="submission" date="2018-04" db="EMBL/GenBank/DDBJ databases">
        <title>OnivRS2 (Oryza nivara Reference Sequence Version 2).</title>
        <authorList>
            <person name="Zhang J."/>
            <person name="Kudrna D."/>
            <person name="Lee S."/>
            <person name="Talag J."/>
            <person name="Rajasekar S."/>
            <person name="Welchert J."/>
            <person name="Hsing Y.-I."/>
            <person name="Wing R.A."/>
        </authorList>
    </citation>
    <scope>NUCLEOTIDE SEQUENCE [LARGE SCALE GENOMIC DNA]</scope>
</reference>
<organism evidence="2">
    <name type="scientific">Oryza nivara</name>
    <name type="common">Indian wild rice</name>
    <name type="synonym">Oryza sativa f. spontanea</name>
    <dbReference type="NCBI Taxonomy" id="4536"/>
    <lineage>
        <taxon>Eukaryota</taxon>
        <taxon>Viridiplantae</taxon>
        <taxon>Streptophyta</taxon>
        <taxon>Embryophyta</taxon>
        <taxon>Tracheophyta</taxon>
        <taxon>Spermatophyta</taxon>
        <taxon>Magnoliopsida</taxon>
        <taxon>Liliopsida</taxon>
        <taxon>Poales</taxon>
        <taxon>Poaceae</taxon>
        <taxon>BOP clade</taxon>
        <taxon>Oryzoideae</taxon>
        <taxon>Oryzeae</taxon>
        <taxon>Oryzinae</taxon>
        <taxon>Oryza</taxon>
    </lineage>
</organism>
<dbReference type="HOGENOM" id="CLU_2267954_0_0_1"/>
<accession>A0A0E0IV88</accession>
<feature type="compositionally biased region" description="Gly residues" evidence="1">
    <location>
        <begin position="13"/>
        <end position="24"/>
    </location>
</feature>
<proteinExistence type="predicted"/>
<keyword evidence="3" id="KW-1185">Reference proteome</keyword>
<evidence type="ECO:0000313" key="3">
    <source>
        <dbReference type="Proteomes" id="UP000006591"/>
    </source>
</evidence>
<reference evidence="2" key="1">
    <citation type="submission" date="2015-04" db="UniProtKB">
        <authorList>
            <consortium name="EnsemblPlants"/>
        </authorList>
    </citation>
    <scope>IDENTIFICATION</scope>
    <source>
        <strain evidence="2">SL10</strain>
    </source>
</reference>
<dbReference type="EnsemblPlants" id="ONIVA10G17890.1">
    <property type="protein sequence ID" value="ONIVA10G17890.1"/>
    <property type="gene ID" value="ONIVA10G17890"/>
</dbReference>
<sequence>MEPIADEKAHPGHGLGGSGEGSSGDGALLRRRVASAAGLLQRWNLWKVEQESLMECAGTRDRAIAHQGSGSMVRAAAAVFWPTRRTSKRRRCLSVFRLRTRVKWIQ</sequence>
<protein>
    <submittedName>
        <fullName evidence="2">Uncharacterized protein</fullName>
    </submittedName>
</protein>
<dbReference type="AlphaFoldDB" id="A0A0E0IV88"/>
<feature type="compositionally biased region" description="Basic and acidic residues" evidence="1">
    <location>
        <begin position="1"/>
        <end position="10"/>
    </location>
</feature>
<dbReference type="Gramene" id="ONIVA10G17890.1">
    <property type="protein sequence ID" value="ONIVA10G17890.1"/>
    <property type="gene ID" value="ONIVA10G17890"/>
</dbReference>
<name>A0A0E0IV88_ORYNI</name>
<evidence type="ECO:0000313" key="2">
    <source>
        <dbReference type="EnsemblPlants" id="ONIVA10G17890.1"/>
    </source>
</evidence>